<dbReference type="HOGENOM" id="CLU_1825709_0_0_1"/>
<evidence type="ECO:0000313" key="2">
    <source>
        <dbReference type="Proteomes" id="UP000001072"/>
    </source>
</evidence>
<dbReference type="OrthoDB" id="10490741at2759"/>
<organism evidence="2">
    <name type="scientific">Melampsora larici-populina (strain 98AG31 / pathotype 3-4-7)</name>
    <name type="common">Poplar leaf rust fungus</name>
    <dbReference type="NCBI Taxonomy" id="747676"/>
    <lineage>
        <taxon>Eukaryota</taxon>
        <taxon>Fungi</taxon>
        <taxon>Dikarya</taxon>
        <taxon>Basidiomycota</taxon>
        <taxon>Pucciniomycotina</taxon>
        <taxon>Pucciniomycetes</taxon>
        <taxon>Pucciniales</taxon>
        <taxon>Melampsoraceae</taxon>
        <taxon>Melampsora</taxon>
    </lineage>
</organism>
<proteinExistence type="predicted"/>
<reference evidence="2" key="1">
    <citation type="journal article" date="2011" name="Proc. Natl. Acad. Sci. U.S.A.">
        <title>Obligate biotrophy features unraveled by the genomic analysis of rust fungi.</title>
        <authorList>
            <person name="Duplessis S."/>
            <person name="Cuomo C.A."/>
            <person name="Lin Y.-C."/>
            <person name="Aerts A."/>
            <person name="Tisserant E."/>
            <person name="Veneault-Fourrey C."/>
            <person name="Joly D.L."/>
            <person name="Hacquard S."/>
            <person name="Amselem J."/>
            <person name="Cantarel B.L."/>
            <person name="Chiu R."/>
            <person name="Coutinho P.M."/>
            <person name="Feau N."/>
            <person name="Field M."/>
            <person name="Frey P."/>
            <person name="Gelhaye E."/>
            <person name="Goldberg J."/>
            <person name="Grabherr M.G."/>
            <person name="Kodira C.D."/>
            <person name="Kohler A."/>
            <person name="Kuees U."/>
            <person name="Lindquist E.A."/>
            <person name="Lucas S.M."/>
            <person name="Mago R."/>
            <person name="Mauceli E."/>
            <person name="Morin E."/>
            <person name="Murat C."/>
            <person name="Pangilinan J.L."/>
            <person name="Park R."/>
            <person name="Pearson M."/>
            <person name="Quesneville H."/>
            <person name="Rouhier N."/>
            <person name="Sakthikumar S."/>
            <person name="Salamov A.A."/>
            <person name="Schmutz J."/>
            <person name="Selles B."/>
            <person name="Shapiro H."/>
            <person name="Tanguay P."/>
            <person name="Tuskan G.A."/>
            <person name="Henrissat B."/>
            <person name="Van de Peer Y."/>
            <person name="Rouze P."/>
            <person name="Ellis J.G."/>
            <person name="Dodds P.N."/>
            <person name="Schein J.E."/>
            <person name="Zhong S."/>
            <person name="Hamelin R.C."/>
            <person name="Grigoriev I.V."/>
            <person name="Szabo L.J."/>
            <person name="Martin F."/>
        </authorList>
    </citation>
    <scope>NUCLEOTIDE SEQUENCE [LARGE SCALE GENOMIC DNA]</scope>
    <source>
        <strain evidence="2">98AG31 / pathotype 3-4-7</strain>
    </source>
</reference>
<dbReference type="Proteomes" id="UP000001072">
    <property type="component" value="Unassembled WGS sequence"/>
</dbReference>
<dbReference type="AlphaFoldDB" id="F4RG83"/>
<dbReference type="VEuPathDB" id="FungiDB:MELLADRAFT_71385"/>
<name>F4RG83_MELLP</name>
<keyword evidence="2" id="KW-1185">Reference proteome</keyword>
<evidence type="ECO:0000313" key="1">
    <source>
        <dbReference type="EMBL" id="EGG08712.1"/>
    </source>
</evidence>
<dbReference type="InParanoid" id="F4RG83"/>
<dbReference type="KEGG" id="mlr:MELLADRAFT_71385"/>
<gene>
    <name evidence="1" type="ORF">MELLADRAFT_71385</name>
</gene>
<protein>
    <submittedName>
        <fullName evidence="1">Uncharacterized protein</fullName>
    </submittedName>
</protein>
<dbReference type="RefSeq" id="XP_007408298.1">
    <property type="nucleotide sequence ID" value="XM_007408236.1"/>
</dbReference>
<accession>F4RG83</accession>
<dbReference type="GeneID" id="18931808"/>
<sequence>MPKSSPLELLITTYVKVAFASPINSPGGMLSALRGGLFVADDHVKSVKEDAKLLRQILEVSQSLRSAGACIMMGDVPRISKKGASMGCAEKASWQRATESESFRSTSSALLKTASRCNKSNTILNHSWEVFAPCEILPPIC</sequence>
<dbReference type="EMBL" id="GL883100">
    <property type="protein sequence ID" value="EGG08712.1"/>
    <property type="molecule type" value="Genomic_DNA"/>
</dbReference>